<reference evidence="3" key="1">
    <citation type="submission" date="2015-04" db="EMBL/GenBank/DDBJ databases">
        <title>Physiological reanalysis, assessment of diazotrophy, and genome sequences of multiple isolates of Streptomyces thermoautotrophicus.</title>
        <authorList>
            <person name="MacKellar D.C."/>
            <person name="Lieber L."/>
            <person name="Norman J."/>
            <person name="Bolger A."/>
            <person name="Tobin C."/>
            <person name="Murray J.W."/>
            <person name="Chang R."/>
            <person name="Ford T."/>
            <person name="Nguyen P.Q."/>
            <person name="Woodward J."/>
            <person name="Permingeat H."/>
            <person name="Joshi N.S."/>
            <person name="Silver P.A."/>
            <person name="Usadel B."/>
            <person name="Rutherford A.W."/>
            <person name="Friesen M."/>
            <person name="Prell J."/>
        </authorList>
    </citation>
    <scope>NUCLEOTIDE SEQUENCE [LARGE SCALE GENOMIC DNA]</scope>
    <source>
        <strain evidence="3">H1</strain>
    </source>
</reference>
<dbReference type="PATRIC" id="fig|1469144.10.peg.1188"/>
<dbReference type="PROSITE" id="PS51352">
    <property type="entry name" value="THIOREDOXIN_2"/>
    <property type="match status" value="1"/>
</dbReference>
<protein>
    <submittedName>
        <fullName evidence="2">Alkyl hydroperoxide reductase/ Thiol specific antioxidant/ Mal allergen</fullName>
    </submittedName>
</protein>
<dbReference type="Gene3D" id="3.40.30.10">
    <property type="entry name" value="Glutaredoxin"/>
    <property type="match status" value="1"/>
</dbReference>
<name>A0A132MNR5_9ACTN</name>
<dbReference type="InterPro" id="IPR047262">
    <property type="entry name" value="PRX-like1"/>
</dbReference>
<feature type="domain" description="Thioredoxin" evidence="1">
    <location>
        <begin position="18"/>
        <end position="172"/>
    </location>
</feature>
<dbReference type="PANTHER" id="PTHR43640">
    <property type="entry name" value="OS07G0260300 PROTEIN"/>
    <property type="match status" value="1"/>
</dbReference>
<dbReference type="InterPro" id="IPR000866">
    <property type="entry name" value="AhpC/TSA"/>
</dbReference>
<gene>
    <name evidence="2" type="ORF">LI90_1068</name>
</gene>
<dbReference type="Pfam" id="PF00578">
    <property type="entry name" value="AhpC-TSA"/>
    <property type="match status" value="1"/>
</dbReference>
<dbReference type="InterPro" id="IPR013766">
    <property type="entry name" value="Thioredoxin_domain"/>
</dbReference>
<organism evidence="2 3">
    <name type="scientific">Carbonactinospora thermoautotrophica</name>
    <dbReference type="NCBI Taxonomy" id="1469144"/>
    <lineage>
        <taxon>Bacteria</taxon>
        <taxon>Bacillati</taxon>
        <taxon>Actinomycetota</taxon>
        <taxon>Actinomycetes</taxon>
        <taxon>Kitasatosporales</taxon>
        <taxon>Carbonactinosporaceae</taxon>
        <taxon>Carbonactinospora</taxon>
    </lineage>
</organism>
<dbReference type="AlphaFoldDB" id="A0A132MNR5"/>
<evidence type="ECO:0000313" key="3">
    <source>
        <dbReference type="Proteomes" id="UP000070188"/>
    </source>
</evidence>
<dbReference type="PANTHER" id="PTHR43640:SF1">
    <property type="entry name" value="THIOREDOXIN-DEPENDENT PEROXIREDOXIN"/>
    <property type="match status" value="1"/>
</dbReference>
<dbReference type="EMBL" id="LAXD01000001">
    <property type="protein sequence ID" value="KWW99433.1"/>
    <property type="molecule type" value="Genomic_DNA"/>
</dbReference>
<keyword evidence="3" id="KW-1185">Reference proteome</keyword>
<dbReference type="SUPFAM" id="SSF52833">
    <property type="entry name" value="Thioredoxin-like"/>
    <property type="match status" value="1"/>
</dbReference>
<dbReference type="InterPro" id="IPR036249">
    <property type="entry name" value="Thioredoxin-like_sf"/>
</dbReference>
<dbReference type="Proteomes" id="UP000070188">
    <property type="component" value="Unassembled WGS sequence"/>
</dbReference>
<evidence type="ECO:0000313" key="2">
    <source>
        <dbReference type="EMBL" id="KWW99433.1"/>
    </source>
</evidence>
<dbReference type="GO" id="GO:0016209">
    <property type="term" value="F:antioxidant activity"/>
    <property type="evidence" value="ECO:0007669"/>
    <property type="project" value="InterPro"/>
</dbReference>
<dbReference type="STRING" id="1469144.LI90_1068"/>
<proteinExistence type="predicted"/>
<dbReference type="CDD" id="cd02969">
    <property type="entry name" value="PRX_like1"/>
    <property type="match status" value="1"/>
</dbReference>
<dbReference type="GO" id="GO:0016491">
    <property type="term" value="F:oxidoreductase activity"/>
    <property type="evidence" value="ECO:0007669"/>
    <property type="project" value="InterPro"/>
</dbReference>
<accession>A0A132MNR5</accession>
<evidence type="ECO:0000259" key="1">
    <source>
        <dbReference type="PROSITE" id="PS51352"/>
    </source>
</evidence>
<comment type="caution">
    <text evidence="2">The sequence shown here is derived from an EMBL/GenBank/DDBJ whole genome shotgun (WGS) entry which is preliminary data.</text>
</comment>
<sequence>MVSAAGIIMNMAVSSVMVPLGTPAPDFRLPAVGGDTVALADLRGPALLVMFICNHCPYVRHIEKALGATVAEYAERGLAAVGICANDTDAYPDDTPEHLAEQARRAGFTFPYLVDETQEVARAYRAVCTPDLFLYDAERRLAYRGAFDASTPKNGVPVTGELLRAALDRVLAGEPVPEPHRPSMGCSIKWKPGNEPDWLVS</sequence>